<dbReference type="EMBL" id="CABVPW010000043">
    <property type="protein sequence ID" value="VWC34806.1"/>
    <property type="molecule type" value="Genomic_DNA"/>
</dbReference>
<sequence length="73" mass="8556">MILTRPYRYRFFFINNPIQFNGYRILCRSTQFATRLGMDGVVNHFVRHVQARIASEHAGNTYRSIGYCEPAPD</sequence>
<evidence type="ECO:0000313" key="2">
    <source>
        <dbReference type="Proteomes" id="UP000494218"/>
    </source>
</evidence>
<organism evidence="1 2">
    <name type="scientific">Burkholderia lata (strain ATCC 17760 / DSM 23089 / LMG 22485 / NCIMB 9086 / R18194 / 383)</name>
    <dbReference type="NCBI Taxonomy" id="482957"/>
    <lineage>
        <taxon>Bacteria</taxon>
        <taxon>Pseudomonadati</taxon>
        <taxon>Pseudomonadota</taxon>
        <taxon>Betaproteobacteria</taxon>
        <taxon>Burkholderiales</taxon>
        <taxon>Burkholderiaceae</taxon>
        <taxon>Burkholderia</taxon>
        <taxon>Burkholderia cepacia complex</taxon>
    </lineage>
</organism>
<name>A0A6P2RT89_BURL3</name>
<accession>A0A6P2RT89</accession>
<proteinExistence type="predicted"/>
<reference evidence="1 2" key="1">
    <citation type="submission" date="2019-09" db="EMBL/GenBank/DDBJ databases">
        <authorList>
            <person name="Depoorter E."/>
        </authorList>
    </citation>
    <scope>NUCLEOTIDE SEQUENCE [LARGE SCALE GENOMIC DNA]</scope>
    <source>
        <strain evidence="1">LMG 23254</strain>
    </source>
</reference>
<evidence type="ECO:0000313" key="1">
    <source>
        <dbReference type="EMBL" id="VWC34806.1"/>
    </source>
</evidence>
<gene>
    <name evidence="1" type="ORF">BLA23254_06568</name>
</gene>
<dbReference type="AlphaFoldDB" id="A0A6P2RT89"/>
<dbReference type="Proteomes" id="UP000494218">
    <property type="component" value="Unassembled WGS sequence"/>
</dbReference>
<protein>
    <submittedName>
        <fullName evidence="1">Uncharacterized protein</fullName>
    </submittedName>
</protein>